<dbReference type="EMBL" id="KI287827">
    <property type="protein sequence ID" value="ESA09690.1"/>
    <property type="molecule type" value="Genomic_DNA"/>
</dbReference>
<reference evidence="1" key="1">
    <citation type="submission" date="2013-07" db="EMBL/GenBank/DDBJ databases">
        <title>The genome of an arbuscular mycorrhizal fungus provides insights into the evolution of the oldest plant symbiosis.</title>
        <authorList>
            <consortium name="DOE Joint Genome Institute"/>
            <person name="Tisserant E."/>
            <person name="Malbreil M."/>
            <person name="Kuo A."/>
            <person name="Kohler A."/>
            <person name="Symeonidi A."/>
            <person name="Balestrini R."/>
            <person name="Charron P."/>
            <person name="Duensing N."/>
            <person name="Frei-dit-Frey N."/>
            <person name="Gianinazzi-Pearson V."/>
            <person name="Gilbert B."/>
            <person name="Handa Y."/>
            <person name="Hijri M."/>
            <person name="Kaul R."/>
            <person name="Kawaguchi M."/>
            <person name="Krajinski F."/>
            <person name="Lammers P."/>
            <person name="Lapierre D."/>
            <person name="Masclaux F.G."/>
            <person name="Murat C."/>
            <person name="Morin E."/>
            <person name="Ndikumana S."/>
            <person name="Pagni M."/>
            <person name="Petitpierre D."/>
            <person name="Requena N."/>
            <person name="Rosikiewicz P."/>
            <person name="Riley R."/>
            <person name="Saito K."/>
            <person name="San Clemente H."/>
            <person name="Shapiro H."/>
            <person name="van Tuinen D."/>
            <person name="Becard G."/>
            <person name="Bonfante P."/>
            <person name="Paszkowski U."/>
            <person name="Shachar-Hill Y."/>
            <person name="Young J.P."/>
            <person name="Sanders I.R."/>
            <person name="Henrissat B."/>
            <person name="Rensing S.A."/>
            <person name="Grigoriev I.V."/>
            <person name="Corradi N."/>
            <person name="Roux C."/>
            <person name="Martin F."/>
        </authorList>
    </citation>
    <scope>NUCLEOTIDE SEQUENCE</scope>
    <source>
        <strain evidence="1">DAOM 197198</strain>
    </source>
</reference>
<proteinExistence type="predicted"/>
<sequence length="77" mass="9098">MATSRSYRRIPRALNPTNLNQQSRQLQQQNLNLIRRIRPRPISRRLHVQNINMIISLPQQQSNFPNVDSFFNGISFP</sequence>
<name>U9TNI0_RHIID</name>
<protein>
    <submittedName>
        <fullName evidence="1">Uncharacterized protein</fullName>
    </submittedName>
</protein>
<accession>U9TNI0</accession>
<gene>
    <name evidence="1" type="ORF">GLOINDRAFT_335623</name>
</gene>
<organism evidence="1">
    <name type="scientific">Rhizophagus irregularis (strain DAOM 181602 / DAOM 197198 / MUCL 43194)</name>
    <name type="common">Arbuscular mycorrhizal fungus</name>
    <name type="synonym">Glomus intraradices</name>
    <dbReference type="NCBI Taxonomy" id="747089"/>
    <lineage>
        <taxon>Eukaryota</taxon>
        <taxon>Fungi</taxon>
        <taxon>Fungi incertae sedis</taxon>
        <taxon>Mucoromycota</taxon>
        <taxon>Glomeromycotina</taxon>
        <taxon>Glomeromycetes</taxon>
        <taxon>Glomerales</taxon>
        <taxon>Glomeraceae</taxon>
        <taxon>Rhizophagus</taxon>
    </lineage>
</organism>
<evidence type="ECO:0000313" key="1">
    <source>
        <dbReference type="EMBL" id="ESA09690.1"/>
    </source>
</evidence>
<dbReference type="AlphaFoldDB" id="U9TNI0"/>
<dbReference type="HOGENOM" id="CLU_2639349_0_0_1"/>